<evidence type="ECO:0000256" key="7">
    <source>
        <dbReference type="ARBA" id="ARBA00023170"/>
    </source>
</evidence>
<feature type="transmembrane region" description="Helical" evidence="10">
    <location>
        <begin position="16"/>
        <end position="41"/>
    </location>
</feature>
<dbReference type="GO" id="GO:0004930">
    <property type="term" value="F:G protein-coupled receptor activity"/>
    <property type="evidence" value="ECO:0007669"/>
    <property type="project" value="UniProtKB-KW"/>
</dbReference>
<dbReference type="HOGENOM" id="CLU_009579_11_5_1"/>
<dbReference type="PROSITE" id="PS50262">
    <property type="entry name" value="G_PROTEIN_RECEP_F1_2"/>
    <property type="match status" value="1"/>
</dbReference>
<keyword evidence="13" id="KW-1185">Reference proteome</keyword>
<sequence>MNENCTAVTVALEENIPFIVLDIFLGIFICSGNILTIIAVWRTPILRTVPNMYVVSLAVADLMVGGLAVPSQMTFFIPSLRELHDLNKTFCLFTHATYLFLATTSIYSMGLISLDRAFYIGYPLRYQRLVTANKAKCIIACTWIVSLVVNTVPAYYNNWKSCGDCNLFKVMPAMYQICVQIGMIVVVCIITATSYGFIFKIARSKHVRDRQPASSRFQADMKLVKTFFMVFGLFMVCWIPLLIQVILGHLTGIIIRRIFFSALFLSNLNSGMNFFVYTVKDSCFRRAIAKLICRNKQKIEVAGFT</sequence>
<evidence type="ECO:0000256" key="10">
    <source>
        <dbReference type="SAM" id="Phobius"/>
    </source>
</evidence>
<name>V3ZQD9_LOTGI</name>
<feature type="transmembrane region" description="Helical" evidence="10">
    <location>
        <begin position="97"/>
        <end position="114"/>
    </location>
</feature>
<dbReference type="SUPFAM" id="SSF81321">
    <property type="entry name" value="Family A G protein-coupled receptor-like"/>
    <property type="match status" value="1"/>
</dbReference>
<keyword evidence="6 10" id="KW-0472">Membrane</keyword>
<feature type="domain" description="G-protein coupled receptors family 1 profile" evidence="11">
    <location>
        <begin position="32"/>
        <end position="277"/>
    </location>
</feature>
<keyword evidence="7" id="KW-0675">Receptor</keyword>
<keyword evidence="3 10" id="KW-0812">Transmembrane</keyword>
<evidence type="ECO:0000259" key="11">
    <source>
        <dbReference type="PROSITE" id="PS50262"/>
    </source>
</evidence>
<dbReference type="CDD" id="cd00637">
    <property type="entry name" value="7tm_classA_rhodopsin-like"/>
    <property type="match status" value="1"/>
</dbReference>
<feature type="transmembrane region" description="Helical" evidence="10">
    <location>
        <begin position="223"/>
        <end position="247"/>
    </location>
</feature>
<proteinExistence type="predicted"/>
<protein>
    <recommendedName>
        <fullName evidence="11">G-protein coupled receptors family 1 profile domain-containing protein</fullName>
    </recommendedName>
</protein>
<feature type="transmembrane region" description="Helical" evidence="10">
    <location>
        <begin position="135"/>
        <end position="153"/>
    </location>
</feature>
<feature type="transmembrane region" description="Helical" evidence="10">
    <location>
        <begin position="53"/>
        <end position="77"/>
    </location>
</feature>
<dbReference type="Pfam" id="PF00001">
    <property type="entry name" value="7tm_1"/>
    <property type="match status" value="1"/>
</dbReference>
<feature type="transmembrane region" description="Helical" evidence="10">
    <location>
        <begin position="253"/>
        <end position="276"/>
    </location>
</feature>
<dbReference type="AlphaFoldDB" id="V3ZQD9"/>
<dbReference type="Proteomes" id="UP000030746">
    <property type="component" value="Unassembled WGS sequence"/>
</dbReference>
<dbReference type="InterPro" id="IPR017452">
    <property type="entry name" value="GPCR_Rhodpsn_7TM"/>
</dbReference>
<dbReference type="PANTHER" id="PTHR24246">
    <property type="entry name" value="OLFACTORY RECEPTOR AND ADENOSINE RECEPTOR"/>
    <property type="match status" value="1"/>
</dbReference>
<feature type="transmembrane region" description="Helical" evidence="10">
    <location>
        <begin position="173"/>
        <end position="202"/>
    </location>
</feature>
<evidence type="ECO:0000256" key="2">
    <source>
        <dbReference type="ARBA" id="ARBA00022475"/>
    </source>
</evidence>
<evidence type="ECO:0000313" key="13">
    <source>
        <dbReference type="Proteomes" id="UP000030746"/>
    </source>
</evidence>
<dbReference type="OMA" id="RIFCIAK"/>
<evidence type="ECO:0000256" key="6">
    <source>
        <dbReference type="ARBA" id="ARBA00023136"/>
    </source>
</evidence>
<gene>
    <name evidence="12" type="ORF">LOTGIDRAFT_131653</name>
</gene>
<dbReference type="KEGG" id="lgi:LOTGIDRAFT_131653"/>
<evidence type="ECO:0000256" key="9">
    <source>
        <dbReference type="ARBA" id="ARBA00023224"/>
    </source>
</evidence>
<keyword evidence="9" id="KW-0807">Transducer</keyword>
<evidence type="ECO:0000256" key="5">
    <source>
        <dbReference type="ARBA" id="ARBA00023040"/>
    </source>
</evidence>
<dbReference type="PRINTS" id="PR00237">
    <property type="entry name" value="GPCRRHODOPSN"/>
</dbReference>
<evidence type="ECO:0000256" key="8">
    <source>
        <dbReference type="ARBA" id="ARBA00023180"/>
    </source>
</evidence>
<accession>V3ZQD9</accession>
<dbReference type="PANTHER" id="PTHR24246:SF27">
    <property type="entry name" value="ADENOSINE RECEPTOR, ISOFORM A"/>
    <property type="match status" value="1"/>
</dbReference>
<keyword evidence="8" id="KW-0325">Glycoprotein</keyword>
<dbReference type="GO" id="GO:0005886">
    <property type="term" value="C:plasma membrane"/>
    <property type="evidence" value="ECO:0007669"/>
    <property type="project" value="UniProtKB-SubCell"/>
</dbReference>
<dbReference type="OrthoDB" id="5965749at2759"/>
<evidence type="ECO:0000256" key="1">
    <source>
        <dbReference type="ARBA" id="ARBA00004651"/>
    </source>
</evidence>
<dbReference type="CTD" id="20233207"/>
<keyword evidence="2" id="KW-1003">Cell membrane</keyword>
<organism evidence="12 13">
    <name type="scientific">Lottia gigantea</name>
    <name type="common">Giant owl limpet</name>
    <dbReference type="NCBI Taxonomy" id="225164"/>
    <lineage>
        <taxon>Eukaryota</taxon>
        <taxon>Metazoa</taxon>
        <taxon>Spiralia</taxon>
        <taxon>Lophotrochozoa</taxon>
        <taxon>Mollusca</taxon>
        <taxon>Gastropoda</taxon>
        <taxon>Patellogastropoda</taxon>
        <taxon>Lottioidea</taxon>
        <taxon>Lottiidae</taxon>
        <taxon>Lottia</taxon>
    </lineage>
</organism>
<dbReference type="InterPro" id="IPR000276">
    <property type="entry name" value="GPCR_Rhodpsn"/>
</dbReference>
<keyword evidence="5" id="KW-0297">G-protein coupled receptor</keyword>
<dbReference type="EMBL" id="KB203412">
    <property type="protein sequence ID" value="ESO84720.1"/>
    <property type="molecule type" value="Genomic_DNA"/>
</dbReference>
<evidence type="ECO:0000256" key="3">
    <source>
        <dbReference type="ARBA" id="ARBA00022692"/>
    </source>
</evidence>
<dbReference type="SMART" id="SM01381">
    <property type="entry name" value="7TM_GPCR_Srsx"/>
    <property type="match status" value="1"/>
</dbReference>
<dbReference type="GeneID" id="20233207"/>
<keyword evidence="4 10" id="KW-1133">Transmembrane helix</keyword>
<dbReference type="RefSeq" id="XP_009064522.1">
    <property type="nucleotide sequence ID" value="XM_009066274.1"/>
</dbReference>
<comment type="subcellular location">
    <subcellularLocation>
        <location evidence="1">Cell membrane</location>
        <topology evidence="1">Multi-pass membrane protein</topology>
    </subcellularLocation>
</comment>
<evidence type="ECO:0000256" key="4">
    <source>
        <dbReference type="ARBA" id="ARBA00022989"/>
    </source>
</evidence>
<dbReference type="Gene3D" id="1.20.1070.10">
    <property type="entry name" value="Rhodopsin 7-helix transmembrane proteins"/>
    <property type="match status" value="1"/>
</dbReference>
<evidence type="ECO:0000313" key="12">
    <source>
        <dbReference type="EMBL" id="ESO84720.1"/>
    </source>
</evidence>
<dbReference type="STRING" id="225164.V3ZQD9"/>
<reference evidence="12 13" key="1">
    <citation type="journal article" date="2013" name="Nature">
        <title>Insights into bilaterian evolution from three spiralian genomes.</title>
        <authorList>
            <person name="Simakov O."/>
            <person name="Marletaz F."/>
            <person name="Cho S.J."/>
            <person name="Edsinger-Gonzales E."/>
            <person name="Havlak P."/>
            <person name="Hellsten U."/>
            <person name="Kuo D.H."/>
            <person name="Larsson T."/>
            <person name="Lv J."/>
            <person name="Arendt D."/>
            <person name="Savage R."/>
            <person name="Osoegawa K."/>
            <person name="de Jong P."/>
            <person name="Grimwood J."/>
            <person name="Chapman J.A."/>
            <person name="Shapiro H."/>
            <person name="Aerts A."/>
            <person name="Otillar R.P."/>
            <person name="Terry A.Y."/>
            <person name="Boore J.L."/>
            <person name="Grigoriev I.V."/>
            <person name="Lindberg D.R."/>
            <person name="Seaver E.C."/>
            <person name="Weisblat D.A."/>
            <person name="Putnam N.H."/>
            <person name="Rokhsar D.S."/>
        </authorList>
    </citation>
    <scope>NUCLEOTIDE SEQUENCE [LARGE SCALE GENOMIC DNA]</scope>
</reference>